<feature type="transmembrane region" description="Helical" evidence="5">
    <location>
        <begin position="238"/>
        <end position="258"/>
    </location>
</feature>
<dbReference type="EMBL" id="WNKQ01000017">
    <property type="protein sequence ID" value="KAF5845962.1"/>
    <property type="molecule type" value="Genomic_DNA"/>
</dbReference>
<gene>
    <name evidence="6" type="ORF">GGP41_008443</name>
</gene>
<dbReference type="Pfam" id="PF04479">
    <property type="entry name" value="RTA1"/>
    <property type="match status" value="1"/>
</dbReference>
<dbReference type="AlphaFoldDB" id="A0A8H5ZB58"/>
<comment type="subcellular location">
    <subcellularLocation>
        <location evidence="1">Membrane</location>
        <topology evidence="1">Multi-pass membrane protein</topology>
    </subcellularLocation>
</comment>
<accession>A0A8H5ZB58</accession>
<reference evidence="6" key="1">
    <citation type="submission" date="2019-11" db="EMBL/GenBank/DDBJ databases">
        <title>Bipolaris sorokiniana Genome sequencing.</title>
        <authorList>
            <person name="Wang H."/>
        </authorList>
    </citation>
    <scope>NUCLEOTIDE SEQUENCE</scope>
</reference>
<proteinExistence type="predicted"/>
<dbReference type="InterPro" id="IPR007568">
    <property type="entry name" value="RTA1"/>
</dbReference>
<dbReference type="PANTHER" id="PTHR31465">
    <property type="entry name" value="PROTEIN RTA1-RELATED"/>
    <property type="match status" value="1"/>
</dbReference>
<feature type="transmembrane region" description="Helical" evidence="5">
    <location>
        <begin position="82"/>
        <end position="102"/>
    </location>
</feature>
<evidence type="ECO:0000256" key="3">
    <source>
        <dbReference type="ARBA" id="ARBA00022989"/>
    </source>
</evidence>
<keyword evidence="2 5" id="KW-0812">Transmembrane</keyword>
<keyword evidence="3 5" id="KW-1133">Transmembrane helix</keyword>
<evidence type="ECO:0000313" key="7">
    <source>
        <dbReference type="Proteomes" id="UP000624244"/>
    </source>
</evidence>
<evidence type="ECO:0000256" key="1">
    <source>
        <dbReference type="ARBA" id="ARBA00004141"/>
    </source>
</evidence>
<protein>
    <recommendedName>
        <fullName evidence="8">RTA1 domain protein</fullName>
    </recommendedName>
</protein>
<dbReference type="GO" id="GO:0016020">
    <property type="term" value="C:membrane"/>
    <property type="evidence" value="ECO:0007669"/>
    <property type="project" value="UniProtKB-SubCell"/>
</dbReference>
<evidence type="ECO:0000313" key="6">
    <source>
        <dbReference type="EMBL" id="KAF5845962.1"/>
    </source>
</evidence>
<organism evidence="6 7">
    <name type="scientific">Cochliobolus sativus</name>
    <name type="common">Common root rot and spot blotch fungus</name>
    <name type="synonym">Bipolaris sorokiniana</name>
    <dbReference type="NCBI Taxonomy" id="45130"/>
    <lineage>
        <taxon>Eukaryota</taxon>
        <taxon>Fungi</taxon>
        <taxon>Dikarya</taxon>
        <taxon>Ascomycota</taxon>
        <taxon>Pezizomycotina</taxon>
        <taxon>Dothideomycetes</taxon>
        <taxon>Pleosporomycetidae</taxon>
        <taxon>Pleosporales</taxon>
        <taxon>Pleosporineae</taxon>
        <taxon>Pleosporaceae</taxon>
        <taxon>Bipolaris</taxon>
    </lineage>
</organism>
<evidence type="ECO:0008006" key="8">
    <source>
        <dbReference type="Google" id="ProtNLM"/>
    </source>
</evidence>
<evidence type="ECO:0000256" key="5">
    <source>
        <dbReference type="SAM" id="Phobius"/>
    </source>
</evidence>
<comment type="caution">
    <text evidence="6">The sequence shown here is derived from an EMBL/GenBank/DDBJ whole genome shotgun (WGS) entry which is preliminary data.</text>
</comment>
<feature type="transmembrane region" description="Helical" evidence="5">
    <location>
        <begin position="162"/>
        <end position="183"/>
    </location>
</feature>
<name>A0A8H5ZB58_COCSA</name>
<feature type="transmembrane region" description="Helical" evidence="5">
    <location>
        <begin position="123"/>
        <end position="142"/>
    </location>
</feature>
<feature type="transmembrane region" description="Helical" evidence="5">
    <location>
        <begin position="26"/>
        <end position="46"/>
    </location>
</feature>
<sequence length="291" mass="32313">MALVHLASRGEANFDLFPYNPSIGAGYAYMVMFGIMAIAHIVLMFIYRSWYFIPFILGCIGESAGYYGRAWAHDNIRNGTPYLIQMMLILGSAPLLAATVYMTLGRLARNLDADEYCLIRSTWISKIYIVIDIASFGCQMAGSAAQASGPEGAKQGISIVKIGLSIQLVAFGLFLVMAVVLDTRLRSSPSSVSERPHVNWKKHFLALYAVSGLIIVRSLFRLIEFAQGPDGPILKMEWMMYVFDASLLLASTVCFAIIHPGRLFRYIRKVDGSPFVKSDDGHMPLNKYARK</sequence>
<feature type="transmembrane region" description="Helical" evidence="5">
    <location>
        <begin position="51"/>
        <end position="70"/>
    </location>
</feature>
<keyword evidence="4 5" id="KW-0472">Membrane</keyword>
<evidence type="ECO:0000256" key="4">
    <source>
        <dbReference type="ARBA" id="ARBA00023136"/>
    </source>
</evidence>
<evidence type="ECO:0000256" key="2">
    <source>
        <dbReference type="ARBA" id="ARBA00022692"/>
    </source>
</evidence>
<dbReference type="PANTHER" id="PTHR31465:SF17">
    <property type="entry name" value="DOMAIN PROTEIN, PUTATIVE (AFU_ORTHOLOGUE AFUA_5G09900)-RELATED"/>
    <property type="match status" value="1"/>
</dbReference>
<feature type="transmembrane region" description="Helical" evidence="5">
    <location>
        <begin position="204"/>
        <end position="223"/>
    </location>
</feature>
<dbReference type="Proteomes" id="UP000624244">
    <property type="component" value="Unassembled WGS sequence"/>
</dbReference>
<dbReference type="OMA" id="IGCGMEA"/>